<protein>
    <submittedName>
        <fullName evidence="2">Uncharacterized protein</fullName>
    </submittedName>
</protein>
<reference evidence="2 3" key="1">
    <citation type="submission" date="2016-10" db="EMBL/GenBank/DDBJ databases">
        <title>Genome sequencing of Aspergillus oryzae BCC7051.</title>
        <authorList>
            <person name="Thammarongtham C."/>
            <person name="Vorapreeda T."/>
            <person name="Nookaew I."/>
            <person name="Srisuk T."/>
            <person name="Land M."/>
            <person name="Jeennor S."/>
            <person name="Laoteng K."/>
        </authorList>
    </citation>
    <scope>NUCLEOTIDE SEQUENCE [LARGE SCALE GENOMIC DNA]</scope>
    <source>
        <strain evidence="2 3">BCC7051</strain>
    </source>
</reference>
<evidence type="ECO:0000313" key="3">
    <source>
        <dbReference type="Proteomes" id="UP000190312"/>
    </source>
</evidence>
<organism evidence="2 3">
    <name type="scientific">Aspergillus oryzae</name>
    <name type="common">Yellow koji mold</name>
    <dbReference type="NCBI Taxonomy" id="5062"/>
    <lineage>
        <taxon>Eukaryota</taxon>
        <taxon>Fungi</taxon>
        <taxon>Dikarya</taxon>
        <taxon>Ascomycota</taxon>
        <taxon>Pezizomycotina</taxon>
        <taxon>Eurotiomycetes</taxon>
        <taxon>Eurotiomycetidae</taxon>
        <taxon>Eurotiales</taxon>
        <taxon>Aspergillaceae</taxon>
        <taxon>Aspergillus</taxon>
        <taxon>Aspergillus subgen. Circumdati</taxon>
    </lineage>
</organism>
<proteinExistence type="predicted"/>
<dbReference type="VEuPathDB" id="FungiDB:AO090023000094"/>
<gene>
    <name evidence="2" type="ORF">OAory_01023500</name>
</gene>
<dbReference type="OMA" id="WHCNSTE"/>
<dbReference type="AlphaFoldDB" id="A0A1S9DXH7"/>
<evidence type="ECO:0000313" key="2">
    <source>
        <dbReference type="EMBL" id="OOO13755.1"/>
    </source>
</evidence>
<name>A0A1S9DXH7_ASPOZ</name>
<comment type="caution">
    <text evidence="2">The sequence shown here is derived from an EMBL/GenBank/DDBJ whole genome shotgun (WGS) entry which is preliminary data.</text>
</comment>
<keyword evidence="1" id="KW-0732">Signal</keyword>
<dbReference type="EMBL" id="MKZY01000001">
    <property type="protein sequence ID" value="OOO13755.1"/>
    <property type="molecule type" value="Genomic_DNA"/>
</dbReference>
<evidence type="ECO:0000256" key="1">
    <source>
        <dbReference type="SAM" id="SignalP"/>
    </source>
</evidence>
<feature type="chain" id="PRO_5010534512" evidence="1">
    <location>
        <begin position="19"/>
        <end position="147"/>
    </location>
</feature>
<feature type="signal peptide" evidence="1">
    <location>
        <begin position="1"/>
        <end position="18"/>
    </location>
</feature>
<dbReference type="OrthoDB" id="4482902at2759"/>
<dbReference type="Proteomes" id="UP000190312">
    <property type="component" value="Unassembled WGS sequence"/>
</dbReference>
<accession>A0A1S9DXH7</accession>
<sequence length="147" mass="15942">MKATTICSFLLATGTALAMPAKRAKQTITISELFASQTDQNGYVTFKLDDPNYNDVTGANVIWRRPGNPIEGARTSDAAYYVQFPGGVNDISVFILQLQRVNSTEKVSFTLNDNGSGHAPGTKWHCNSTESGTQTVKKCNYDGVISL</sequence>